<reference evidence="3" key="1">
    <citation type="submission" date="2022-07" db="EMBL/GenBank/DDBJ databases">
        <title>Phylogenomic reconstructions and comparative analyses of Kickxellomycotina fungi.</title>
        <authorList>
            <person name="Reynolds N.K."/>
            <person name="Stajich J.E."/>
            <person name="Barry K."/>
            <person name="Grigoriev I.V."/>
            <person name="Crous P."/>
            <person name="Smith M.E."/>
        </authorList>
    </citation>
    <scope>NUCLEOTIDE SEQUENCE</scope>
    <source>
        <strain evidence="3">NBRC 100468</strain>
    </source>
</reference>
<dbReference type="AlphaFoldDB" id="A0A9W8DV03"/>
<keyword evidence="1" id="KW-0175">Coiled coil</keyword>
<evidence type="ECO:0000313" key="3">
    <source>
        <dbReference type="EMBL" id="KAJ1919833.1"/>
    </source>
</evidence>
<feature type="compositionally biased region" description="Basic and acidic residues" evidence="2">
    <location>
        <begin position="102"/>
        <end position="119"/>
    </location>
</feature>
<sequence length="119" mass="13029">MTGESMPNDKKQNAGDINLDEESLKLLLNQIQEEAERAEKAQKDVLNDADSTGLVTEANRDMEKVGNVMTSLESKLDTMLDRLKDILQAQESKAGASVSTSAEKDETSQKDKAPESSEK</sequence>
<proteinExistence type="predicted"/>
<protein>
    <submittedName>
        <fullName evidence="3">Uncharacterized protein</fullName>
    </submittedName>
</protein>
<name>A0A9W8DV03_9FUNG</name>
<evidence type="ECO:0000256" key="1">
    <source>
        <dbReference type="SAM" id="Coils"/>
    </source>
</evidence>
<feature type="region of interest" description="Disordered" evidence="2">
    <location>
        <begin position="90"/>
        <end position="119"/>
    </location>
</feature>
<evidence type="ECO:0000313" key="4">
    <source>
        <dbReference type="Proteomes" id="UP001150538"/>
    </source>
</evidence>
<organism evidence="3 4">
    <name type="scientific">Mycoemilia scoparia</name>
    <dbReference type="NCBI Taxonomy" id="417184"/>
    <lineage>
        <taxon>Eukaryota</taxon>
        <taxon>Fungi</taxon>
        <taxon>Fungi incertae sedis</taxon>
        <taxon>Zoopagomycota</taxon>
        <taxon>Kickxellomycotina</taxon>
        <taxon>Kickxellomycetes</taxon>
        <taxon>Kickxellales</taxon>
        <taxon>Kickxellaceae</taxon>
        <taxon>Mycoemilia</taxon>
    </lineage>
</organism>
<evidence type="ECO:0000256" key="2">
    <source>
        <dbReference type="SAM" id="MobiDB-lite"/>
    </source>
</evidence>
<dbReference type="EMBL" id="JANBPU010000021">
    <property type="protein sequence ID" value="KAJ1919833.1"/>
    <property type="molecule type" value="Genomic_DNA"/>
</dbReference>
<feature type="coiled-coil region" evidence="1">
    <location>
        <begin position="21"/>
        <end position="89"/>
    </location>
</feature>
<accession>A0A9W8DV03</accession>
<comment type="caution">
    <text evidence="3">The sequence shown here is derived from an EMBL/GenBank/DDBJ whole genome shotgun (WGS) entry which is preliminary data.</text>
</comment>
<dbReference type="Proteomes" id="UP001150538">
    <property type="component" value="Unassembled WGS sequence"/>
</dbReference>
<keyword evidence="4" id="KW-1185">Reference proteome</keyword>
<gene>
    <name evidence="3" type="ORF">H4219_001742</name>
</gene>